<feature type="compositionally biased region" description="Basic and acidic residues" evidence="1">
    <location>
        <begin position="65"/>
        <end position="78"/>
    </location>
</feature>
<organism evidence="2 3">
    <name type="scientific">Brotaphodocola catenula</name>
    <dbReference type="NCBI Taxonomy" id="2885361"/>
    <lineage>
        <taxon>Bacteria</taxon>
        <taxon>Bacillati</taxon>
        <taxon>Bacillota</taxon>
        <taxon>Clostridia</taxon>
        <taxon>Lachnospirales</taxon>
        <taxon>Lachnospiraceae</taxon>
        <taxon>Brotaphodocola</taxon>
    </lineage>
</organism>
<proteinExistence type="predicted"/>
<protein>
    <submittedName>
        <fullName evidence="2">Uncharacterized protein</fullName>
    </submittedName>
</protein>
<feature type="region of interest" description="Disordered" evidence="1">
    <location>
        <begin position="65"/>
        <end position="85"/>
    </location>
</feature>
<evidence type="ECO:0000313" key="3">
    <source>
        <dbReference type="Proteomes" id="UP001198962"/>
    </source>
</evidence>
<dbReference type="AlphaFoldDB" id="A0AAE3ATP9"/>
<dbReference type="EMBL" id="JAJEPU010000041">
    <property type="protein sequence ID" value="MCC2165578.1"/>
    <property type="molecule type" value="Genomic_DNA"/>
</dbReference>
<gene>
    <name evidence="2" type="ORF">LKD32_11970</name>
</gene>
<sequence length="85" mass="9697">MNRFLLVSVFWQVFFDQVENETADFELNALVFLAVAVCEHMKTENGRRNVCGKCLPLILERCEAEQKDEKNDSEDSRKVGTGGAR</sequence>
<keyword evidence="3" id="KW-1185">Reference proteome</keyword>
<name>A0AAE3ATP9_9FIRM</name>
<dbReference type="RefSeq" id="WP_308451846.1">
    <property type="nucleotide sequence ID" value="NZ_JAJEPU010000041.1"/>
</dbReference>
<evidence type="ECO:0000313" key="2">
    <source>
        <dbReference type="EMBL" id="MCC2165578.1"/>
    </source>
</evidence>
<reference evidence="2" key="1">
    <citation type="submission" date="2021-10" db="EMBL/GenBank/DDBJ databases">
        <title>Anaerobic single-cell dispensing facilitates the cultivation of human gut bacteria.</title>
        <authorList>
            <person name="Afrizal A."/>
        </authorList>
    </citation>
    <scope>NUCLEOTIDE SEQUENCE</scope>
    <source>
        <strain evidence="2">CLA-AA-H274</strain>
    </source>
</reference>
<evidence type="ECO:0000256" key="1">
    <source>
        <dbReference type="SAM" id="MobiDB-lite"/>
    </source>
</evidence>
<accession>A0AAE3ATP9</accession>
<comment type="caution">
    <text evidence="2">The sequence shown here is derived from an EMBL/GenBank/DDBJ whole genome shotgun (WGS) entry which is preliminary data.</text>
</comment>
<dbReference type="Proteomes" id="UP001198962">
    <property type="component" value="Unassembled WGS sequence"/>
</dbReference>